<dbReference type="Pfam" id="PF01822">
    <property type="entry name" value="WSC"/>
    <property type="match status" value="1"/>
</dbReference>
<reference evidence="5" key="3">
    <citation type="submission" date="2025-04" db="UniProtKB">
        <authorList>
            <consortium name="RefSeq"/>
        </authorList>
    </citation>
    <scope>IDENTIFICATION</scope>
    <source>
        <strain evidence="5">CBS 304.34</strain>
    </source>
</reference>
<sequence>GSKFTAQCFCGTSISTTKVSDVYCDTRCNSDPSEICGGTFYLSLYHGPTVLAKTASTINYVNAGCWSDTDPINRALNISEAGAFDSSKPTPQVCTGICGSKGYPLTGVENGTSCLCDVALTDGTAARPPRSCDVTCSL</sequence>
<evidence type="ECO:0000313" key="3">
    <source>
        <dbReference type="EMBL" id="KAF2817963.1"/>
    </source>
</evidence>
<dbReference type="PANTHER" id="PTHR45964">
    <property type="entry name" value="WSCD FAMILY MEMBER CG9164"/>
    <property type="match status" value="1"/>
</dbReference>
<reference evidence="5" key="2">
    <citation type="submission" date="2020-04" db="EMBL/GenBank/DDBJ databases">
        <authorList>
            <consortium name="NCBI Genome Project"/>
        </authorList>
    </citation>
    <scope>NUCLEOTIDE SEQUENCE</scope>
    <source>
        <strain evidence="5">CBS 304.34</strain>
    </source>
</reference>
<feature type="non-terminal residue" evidence="3">
    <location>
        <position position="1"/>
    </location>
</feature>
<protein>
    <recommendedName>
        <fullName evidence="2">WSC domain-containing protein</fullName>
    </recommendedName>
</protein>
<dbReference type="AlphaFoldDB" id="A0A6A6ZB86"/>
<dbReference type="PROSITE" id="PS51212">
    <property type="entry name" value="WSC"/>
    <property type="match status" value="1"/>
</dbReference>
<keyword evidence="4" id="KW-1185">Reference proteome</keyword>
<dbReference type="OrthoDB" id="5985073at2759"/>
<evidence type="ECO:0000256" key="1">
    <source>
        <dbReference type="ARBA" id="ARBA00022737"/>
    </source>
</evidence>
<feature type="domain" description="WSC" evidence="2">
    <location>
        <begin position="59"/>
        <end position="138"/>
    </location>
</feature>
<name>A0A6A6ZB86_9PEZI</name>
<keyword evidence="1" id="KW-0677">Repeat</keyword>
<dbReference type="InterPro" id="IPR002889">
    <property type="entry name" value="WSC_carb-bd"/>
</dbReference>
<gene>
    <name evidence="3 5" type="ORF">BDZ99DRAFT_352731</name>
</gene>
<dbReference type="EMBL" id="MU003692">
    <property type="protein sequence ID" value="KAF2817963.1"/>
    <property type="molecule type" value="Genomic_DNA"/>
</dbReference>
<evidence type="ECO:0000313" key="4">
    <source>
        <dbReference type="Proteomes" id="UP000504636"/>
    </source>
</evidence>
<organism evidence="3">
    <name type="scientific">Mytilinidion resinicola</name>
    <dbReference type="NCBI Taxonomy" id="574789"/>
    <lineage>
        <taxon>Eukaryota</taxon>
        <taxon>Fungi</taxon>
        <taxon>Dikarya</taxon>
        <taxon>Ascomycota</taxon>
        <taxon>Pezizomycotina</taxon>
        <taxon>Dothideomycetes</taxon>
        <taxon>Pleosporomycetidae</taxon>
        <taxon>Mytilinidiales</taxon>
        <taxon>Mytilinidiaceae</taxon>
        <taxon>Mytilinidion</taxon>
    </lineage>
</organism>
<evidence type="ECO:0000259" key="2">
    <source>
        <dbReference type="PROSITE" id="PS51212"/>
    </source>
</evidence>
<dbReference type="GeneID" id="54455433"/>
<accession>A0A6A6ZB86</accession>
<reference evidence="3 5" key="1">
    <citation type="journal article" date="2020" name="Stud. Mycol.">
        <title>101 Dothideomycetes genomes: a test case for predicting lifestyles and emergence of pathogens.</title>
        <authorList>
            <person name="Haridas S."/>
            <person name="Albert R."/>
            <person name="Binder M."/>
            <person name="Bloem J."/>
            <person name="Labutti K."/>
            <person name="Salamov A."/>
            <person name="Andreopoulos B."/>
            <person name="Baker S."/>
            <person name="Barry K."/>
            <person name="Bills G."/>
            <person name="Bluhm B."/>
            <person name="Cannon C."/>
            <person name="Castanera R."/>
            <person name="Culley D."/>
            <person name="Daum C."/>
            <person name="Ezra D."/>
            <person name="Gonzalez J."/>
            <person name="Henrissat B."/>
            <person name="Kuo A."/>
            <person name="Liang C."/>
            <person name="Lipzen A."/>
            <person name="Lutzoni F."/>
            <person name="Magnuson J."/>
            <person name="Mondo S."/>
            <person name="Nolan M."/>
            <person name="Ohm R."/>
            <person name="Pangilinan J."/>
            <person name="Park H.-J."/>
            <person name="Ramirez L."/>
            <person name="Alfaro M."/>
            <person name="Sun H."/>
            <person name="Tritt A."/>
            <person name="Yoshinaga Y."/>
            <person name="Zwiers L.-H."/>
            <person name="Turgeon B."/>
            <person name="Goodwin S."/>
            <person name="Spatafora J."/>
            <person name="Crous P."/>
            <person name="Grigoriev I."/>
        </authorList>
    </citation>
    <scope>NUCLEOTIDE SEQUENCE</scope>
    <source>
        <strain evidence="3 5">CBS 304.34</strain>
    </source>
</reference>
<dbReference type="InterPro" id="IPR051589">
    <property type="entry name" value="Sialate-O-sulfotransferase"/>
</dbReference>
<dbReference type="RefSeq" id="XP_033584927.1">
    <property type="nucleotide sequence ID" value="XM_033714540.1"/>
</dbReference>
<proteinExistence type="predicted"/>
<dbReference type="PANTHER" id="PTHR45964:SF5">
    <property type="entry name" value="WSCD FAMILY MEMBER CG9164"/>
    <property type="match status" value="1"/>
</dbReference>
<feature type="non-terminal residue" evidence="3">
    <location>
        <position position="138"/>
    </location>
</feature>
<evidence type="ECO:0000313" key="5">
    <source>
        <dbReference type="RefSeq" id="XP_033584927.1"/>
    </source>
</evidence>
<dbReference type="Proteomes" id="UP000504636">
    <property type="component" value="Unplaced"/>
</dbReference>